<dbReference type="Proteomes" id="UP001342314">
    <property type="component" value="Unassembled WGS sequence"/>
</dbReference>
<dbReference type="AlphaFoldDB" id="A0AAV5GMI7"/>
<reference evidence="1 2" key="1">
    <citation type="submission" date="2021-12" db="EMBL/GenBank/DDBJ databases">
        <title>High titer production of polyol ester of fatty acids by Rhodotorula paludigena BS15 towards product separation-free biomass refinery.</title>
        <authorList>
            <person name="Mano J."/>
            <person name="Ono H."/>
            <person name="Tanaka T."/>
            <person name="Naito K."/>
            <person name="Sushida H."/>
            <person name="Ike M."/>
            <person name="Tokuyasu K."/>
            <person name="Kitaoka M."/>
        </authorList>
    </citation>
    <scope>NUCLEOTIDE SEQUENCE [LARGE SCALE GENOMIC DNA]</scope>
    <source>
        <strain evidence="1 2">BS15</strain>
    </source>
</reference>
<sequence length="258" mass="29107">MAKSLLARAWHDLADGTNNDPPVLIPRDNILRYCCYIVDETHYSARFKEQLPVEIGKRYPSAAAPLEARHLYERPSWRAPNTHSRLYRKVSSSHGIKQAKRPIPFGEVDVILLTTFPVGGGGSSILEHEKSRSGFFCLASTAEKIRILQQEALPTVSNCLLWLDSNPTPRPAGKGTNASDKAQKLAFDLTANMLDKIPAPFIFVAQAANCFWTIQTLVLSHTRNNAPIVTLQLFQDDASIWDRFWYWQRDEFELAPTN</sequence>
<comment type="caution">
    <text evidence="1">The sequence shown here is derived from an EMBL/GenBank/DDBJ whole genome shotgun (WGS) entry which is preliminary data.</text>
</comment>
<protein>
    <submittedName>
        <fullName evidence="1">Uncharacterized protein</fullName>
    </submittedName>
</protein>
<evidence type="ECO:0000313" key="1">
    <source>
        <dbReference type="EMBL" id="GJN91105.1"/>
    </source>
</evidence>
<accession>A0AAV5GMI7</accession>
<name>A0AAV5GMI7_9BASI</name>
<organism evidence="1 2">
    <name type="scientific">Rhodotorula paludigena</name>
    <dbReference type="NCBI Taxonomy" id="86838"/>
    <lineage>
        <taxon>Eukaryota</taxon>
        <taxon>Fungi</taxon>
        <taxon>Dikarya</taxon>
        <taxon>Basidiomycota</taxon>
        <taxon>Pucciniomycotina</taxon>
        <taxon>Microbotryomycetes</taxon>
        <taxon>Sporidiobolales</taxon>
        <taxon>Sporidiobolaceae</taxon>
        <taxon>Rhodotorula</taxon>
    </lineage>
</organism>
<keyword evidence="2" id="KW-1185">Reference proteome</keyword>
<dbReference type="EMBL" id="BQKY01000008">
    <property type="protein sequence ID" value="GJN91105.1"/>
    <property type="molecule type" value="Genomic_DNA"/>
</dbReference>
<gene>
    <name evidence="1" type="ORF">Rhopal_004123-T1</name>
</gene>
<proteinExistence type="predicted"/>
<evidence type="ECO:0000313" key="2">
    <source>
        <dbReference type="Proteomes" id="UP001342314"/>
    </source>
</evidence>